<protein>
    <submittedName>
        <fullName evidence="1">Uncharacterized protein</fullName>
    </submittedName>
</protein>
<name>A0A0C2MMW6_THEKT</name>
<dbReference type="AlphaFoldDB" id="A0A0C2MMW6"/>
<organism evidence="1 2">
    <name type="scientific">Thelohanellus kitauei</name>
    <name type="common">Myxosporean</name>
    <dbReference type="NCBI Taxonomy" id="669202"/>
    <lineage>
        <taxon>Eukaryota</taxon>
        <taxon>Metazoa</taxon>
        <taxon>Cnidaria</taxon>
        <taxon>Myxozoa</taxon>
        <taxon>Myxosporea</taxon>
        <taxon>Bivalvulida</taxon>
        <taxon>Platysporina</taxon>
        <taxon>Myxobolidae</taxon>
        <taxon>Thelohanellus</taxon>
    </lineage>
</organism>
<dbReference type="Proteomes" id="UP000031668">
    <property type="component" value="Unassembled WGS sequence"/>
</dbReference>
<comment type="caution">
    <text evidence="1">The sequence shown here is derived from an EMBL/GenBank/DDBJ whole genome shotgun (WGS) entry which is preliminary data.</text>
</comment>
<dbReference type="EMBL" id="JWZT01002790">
    <property type="protein sequence ID" value="KII68571.1"/>
    <property type="molecule type" value="Genomic_DNA"/>
</dbReference>
<sequence>MAIMSCCANEINWGVVVPPRPSLIFLVPPTWWMNRKRSRRSKKASGEMQKRHLSMGLEGALKRSLVLTRSNWSEGRHLMTLRNGPLEHPAPPNYSHLIYVRKTELGYIATWAEVQS</sequence>
<proteinExistence type="predicted"/>
<evidence type="ECO:0000313" key="2">
    <source>
        <dbReference type="Proteomes" id="UP000031668"/>
    </source>
</evidence>
<keyword evidence="2" id="KW-1185">Reference proteome</keyword>
<accession>A0A0C2MMW6</accession>
<gene>
    <name evidence="1" type="ORF">RF11_08702</name>
</gene>
<reference evidence="1 2" key="1">
    <citation type="journal article" date="2014" name="Genome Biol. Evol.">
        <title>The genome of the myxosporean Thelohanellus kitauei shows adaptations to nutrient acquisition within its fish host.</title>
        <authorList>
            <person name="Yang Y."/>
            <person name="Xiong J."/>
            <person name="Zhou Z."/>
            <person name="Huo F."/>
            <person name="Miao W."/>
            <person name="Ran C."/>
            <person name="Liu Y."/>
            <person name="Zhang J."/>
            <person name="Feng J."/>
            <person name="Wang M."/>
            <person name="Wang M."/>
            <person name="Wang L."/>
            <person name="Yao B."/>
        </authorList>
    </citation>
    <scope>NUCLEOTIDE SEQUENCE [LARGE SCALE GENOMIC DNA]</scope>
    <source>
        <strain evidence="1">Wuqing</strain>
    </source>
</reference>
<evidence type="ECO:0000313" key="1">
    <source>
        <dbReference type="EMBL" id="KII68571.1"/>
    </source>
</evidence>